<dbReference type="InterPro" id="IPR001789">
    <property type="entry name" value="Sig_transdc_resp-reg_receiver"/>
</dbReference>
<reference evidence="5" key="1">
    <citation type="submission" date="2018-05" db="EMBL/GenBank/DDBJ databases">
        <title>Complete Genome Sequence of Methylobacterium sp. 17SD2-17.</title>
        <authorList>
            <person name="Srinivasan S."/>
        </authorList>
    </citation>
    <scope>NUCLEOTIDE SEQUENCE [LARGE SCALE GENOMIC DNA]</scope>
    <source>
        <strain evidence="5">17SD2-17</strain>
    </source>
</reference>
<evidence type="ECO:0000259" key="3">
    <source>
        <dbReference type="PROSITE" id="PS50110"/>
    </source>
</evidence>
<dbReference type="InterPro" id="IPR050595">
    <property type="entry name" value="Bact_response_regulator"/>
</dbReference>
<dbReference type="InterPro" id="IPR011006">
    <property type="entry name" value="CheY-like_superfamily"/>
</dbReference>
<proteinExistence type="predicted"/>
<dbReference type="Proteomes" id="UP000245926">
    <property type="component" value="Chromosome"/>
</dbReference>
<name>A0A2U8W9J4_9HYPH</name>
<dbReference type="Pfam" id="PF00072">
    <property type="entry name" value="Response_reg"/>
    <property type="match status" value="1"/>
</dbReference>
<evidence type="ECO:0000313" key="4">
    <source>
        <dbReference type="EMBL" id="AWN42288.1"/>
    </source>
</evidence>
<dbReference type="GO" id="GO:0000160">
    <property type="term" value="P:phosphorelay signal transduction system"/>
    <property type="evidence" value="ECO:0007669"/>
    <property type="project" value="InterPro"/>
</dbReference>
<evidence type="ECO:0000313" key="5">
    <source>
        <dbReference type="Proteomes" id="UP000245926"/>
    </source>
</evidence>
<gene>
    <name evidence="4" type="ORF">DK389_19570</name>
</gene>
<dbReference type="EMBL" id="CP029550">
    <property type="protein sequence ID" value="AWN42288.1"/>
    <property type="molecule type" value="Genomic_DNA"/>
</dbReference>
<sequence>MSKTSVIAIVDDDEGVRVATGSFVRSLGYAARTYASASEFLQACAEQEPACLITDVQMPELDGVELQQALIAAAHRIPIIFVTAFPTETVRQSVLAAGASGFLRKPCDCDAIVRCLQEAVGSPAE</sequence>
<feature type="modified residue" description="4-aspartylphosphate" evidence="2">
    <location>
        <position position="55"/>
    </location>
</feature>
<organism evidence="4 5">
    <name type="scientific">Methylobacterium durans</name>
    <dbReference type="NCBI Taxonomy" id="2202825"/>
    <lineage>
        <taxon>Bacteria</taxon>
        <taxon>Pseudomonadati</taxon>
        <taxon>Pseudomonadota</taxon>
        <taxon>Alphaproteobacteria</taxon>
        <taxon>Hyphomicrobiales</taxon>
        <taxon>Methylobacteriaceae</taxon>
        <taxon>Methylobacterium</taxon>
    </lineage>
</organism>
<evidence type="ECO:0000256" key="2">
    <source>
        <dbReference type="PROSITE-ProRule" id="PRU00169"/>
    </source>
</evidence>
<feature type="domain" description="Response regulatory" evidence="3">
    <location>
        <begin position="6"/>
        <end position="120"/>
    </location>
</feature>
<dbReference type="SMART" id="SM00448">
    <property type="entry name" value="REC"/>
    <property type="match status" value="1"/>
</dbReference>
<dbReference type="OrthoDB" id="9782655at2"/>
<dbReference type="SUPFAM" id="SSF52172">
    <property type="entry name" value="CheY-like"/>
    <property type="match status" value="1"/>
</dbReference>
<keyword evidence="5" id="KW-1185">Reference proteome</keyword>
<dbReference type="RefSeq" id="WP_109892019.1">
    <property type="nucleotide sequence ID" value="NZ_CP029550.1"/>
</dbReference>
<dbReference type="PANTHER" id="PTHR44591">
    <property type="entry name" value="STRESS RESPONSE REGULATOR PROTEIN 1"/>
    <property type="match status" value="1"/>
</dbReference>
<dbReference type="AlphaFoldDB" id="A0A2U8W9J4"/>
<protein>
    <submittedName>
        <fullName evidence="4">Two-component system response regulator</fullName>
    </submittedName>
</protein>
<dbReference type="PANTHER" id="PTHR44591:SF25">
    <property type="entry name" value="CHEMOTAXIS TWO-COMPONENT RESPONSE REGULATOR"/>
    <property type="match status" value="1"/>
</dbReference>
<keyword evidence="1 2" id="KW-0597">Phosphoprotein</keyword>
<dbReference type="PROSITE" id="PS50110">
    <property type="entry name" value="RESPONSE_REGULATORY"/>
    <property type="match status" value="1"/>
</dbReference>
<dbReference type="Gene3D" id="3.40.50.2300">
    <property type="match status" value="1"/>
</dbReference>
<accession>A0A2U8W9J4</accession>
<dbReference type="KEGG" id="mets:DK389_19570"/>
<evidence type="ECO:0000256" key="1">
    <source>
        <dbReference type="ARBA" id="ARBA00022553"/>
    </source>
</evidence>